<dbReference type="AlphaFoldDB" id="A0A840UZ42"/>
<accession>A0A840UZ42</accession>
<keyword evidence="2" id="KW-1185">Reference proteome</keyword>
<dbReference type="InterPro" id="IPR036388">
    <property type="entry name" value="WH-like_DNA-bd_sf"/>
</dbReference>
<name>A0A840UZ42_9FIRM</name>
<evidence type="ECO:0000313" key="1">
    <source>
        <dbReference type="EMBL" id="MBB5337635.1"/>
    </source>
</evidence>
<evidence type="ECO:0000313" key="2">
    <source>
        <dbReference type="Proteomes" id="UP000559117"/>
    </source>
</evidence>
<dbReference type="SUPFAM" id="SSF46955">
    <property type="entry name" value="Putative DNA-binding domain"/>
    <property type="match status" value="1"/>
</dbReference>
<dbReference type="Gene3D" id="1.10.10.10">
    <property type="entry name" value="Winged helix-like DNA-binding domain superfamily/Winged helix DNA-binding domain"/>
    <property type="match status" value="1"/>
</dbReference>
<dbReference type="InterPro" id="IPR009061">
    <property type="entry name" value="DNA-bd_dom_put_sf"/>
</dbReference>
<dbReference type="EMBL" id="JACHFH010000074">
    <property type="protein sequence ID" value="MBB5337635.1"/>
    <property type="molecule type" value="Genomic_DNA"/>
</dbReference>
<protein>
    <submittedName>
        <fullName evidence="1">Phage terminase Nu1 subunit (DNA packaging protein)</fullName>
    </submittedName>
</protein>
<dbReference type="RefSeq" id="WP_183863588.1">
    <property type="nucleotide sequence ID" value="NZ_JACHFH010000074.1"/>
</dbReference>
<reference evidence="1 2" key="1">
    <citation type="submission" date="2020-08" db="EMBL/GenBank/DDBJ databases">
        <title>Genomic Encyclopedia of Type Strains, Phase IV (KMG-IV): sequencing the most valuable type-strain genomes for metagenomic binning, comparative biology and taxonomic classification.</title>
        <authorList>
            <person name="Goeker M."/>
        </authorList>
    </citation>
    <scope>NUCLEOTIDE SEQUENCE [LARGE SCALE GENOMIC DNA]</scope>
    <source>
        <strain evidence="1 2">DSM 24661</strain>
    </source>
</reference>
<sequence>MDDRMISEKELALILGLSYWRVRNMRMQEGLPFLQSGKRIFYRLDKVRSWIDKKEDENSKNHTLIKVKVPKYSW</sequence>
<comment type="caution">
    <text evidence="1">The sequence shown here is derived from an EMBL/GenBank/DDBJ whole genome shotgun (WGS) entry which is preliminary data.</text>
</comment>
<organism evidence="1 2">
    <name type="scientific">Pectinatus brassicae</name>
    <dbReference type="NCBI Taxonomy" id="862415"/>
    <lineage>
        <taxon>Bacteria</taxon>
        <taxon>Bacillati</taxon>
        <taxon>Bacillota</taxon>
        <taxon>Negativicutes</taxon>
        <taxon>Selenomonadales</taxon>
        <taxon>Selenomonadaceae</taxon>
        <taxon>Pectinatus</taxon>
    </lineage>
</organism>
<gene>
    <name evidence="1" type="ORF">HNR32_002798</name>
</gene>
<dbReference type="Proteomes" id="UP000559117">
    <property type="component" value="Unassembled WGS sequence"/>
</dbReference>
<proteinExistence type="predicted"/>